<evidence type="ECO:0000256" key="9">
    <source>
        <dbReference type="ARBA" id="ARBA00023167"/>
    </source>
</evidence>
<dbReference type="InterPro" id="IPR036291">
    <property type="entry name" value="NAD(P)-bd_dom_sf"/>
</dbReference>
<protein>
    <recommendedName>
        <fullName evidence="11">Bifunctional protein FolD</fullName>
    </recommendedName>
    <domain>
        <recommendedName>
            <fullName evidence="11">Methylenetetrahydrofolate dehydrogenase</fullName>
            <ecNumber evidence="11">1.5.1.5</ecNumber>
        </recommendedName>
    </domain>
    <domain>
        <recommendedName>
            <fullName evidence="11">Methenyltetrahydrofolate cyclohydrolase</fullName>
            <ecNumber evidence="11">3.5.4.9</ecNumber>
        </recommendedName>
    </domain>
</protein>
<gene>
    <name evidence="11" type="primary">folD</name>
    <name evidence="14" type="ORF">GCM10023081_44250</name>
</gene>
<name>A0ABP7DGQ5_9MICC</name>
<feature type="domain" description="Tetrahydrofolate dehydrogenase/cyclohydrolase catalytic" evidence="12">
    <location>
        <begin position="6"/>
        <end position="120"/>
    </location>
</feature>
<keyword evidence="9 11" id="KW-0486">Methionine biosynthesis</keyword>
<evidence type="ECO:0000313" key="15">
    <source>
        <dbReference type="Proteomes" id="UP001500752"/>
    </source>
</evidence>
<keyword evidence="15" id="KW-1185">Reference proteome</keyword>
<evidence type="ECO:0000256" key="5">
    <source>
        <dbReference type="ARBA" id="ARBA00022801"/>
    </source>
</evidence>
<dbReference type="InterPro" id="IPR020631">
    <property type="entry name" value="THF_DH/CycHdrlase_NAD-bd_dom"/>
</dbReference>
<evidence type="ECO:0000256" key="2">
    <source>
        <dbReference type="ARBA" id="ARBA00022563"/>
    </source>
</evidence>
<dbReference type="EMBL" id="BAABEO010000034">
    <property type="protein sequence ID" value="GAA3703047.1"/>
    <property type="molecule type" value="Genomic_DNA"/>
</dbReference>
<comment type="catalytic activity">
    <reaction evidence="11">
        <text>(6R)-5,10-methenyltetrahydrofolate + H2O = (6R)-10-formyltetrahydrofolate + H(+)</text>
        <dbReference type="Rhea" id="RHEA:23700"/>
        <dbReference type="ChEBI" id="CHEBI:15377"/>
        <dbReference type="ChEBI" id="CHEBI:15378"/>
        <dbReference type="ChEBI" id="CHEBI:57455"/>
        <dbReference type="ChEBI" id="CHEBI:195366"/>
        <dbReference type="EC" id="3.5.4.9"/>
    </reaction>
</comment>
<dbReference type="CDD" id="cd01080">
    <property type="entry name" value="NAD_bind_m-THF_DH_Cyclohyd"/>
    <property type="match status" value="1"/>
</dbReference>
<evidence type="ECO:0000256" key="8">
    <source>
        <dbReference type="ARBA" id="ARBA00023102"/>
    </source>
</evidence>
<keyword evidence="7 11" id="KW-0560">Oxidoreductase</keyword>
<dbReference type="Gene3D" id="3.40.50.720">
    <property type="entry name" value="NAD(P)-binding Rossmann-like Domain"/>
    <property type="match status" value="1"/>
</dbReference>
<sequence>MTARILDGKATAAAIKTELTGRVAALKAKGIVPGLGTVLVGEDPGSQWYVGGKHKDCAEVGIQSIRRDLPESTTQEELLGVIAELNANPECTGYIVQLPLPKHIDQDVILEAMDPAKDADGLHPMNLGRLVANVNRPMSSPLPCTPKGCVVLMERHGIDLNGKRVVVVGRGVTIGRPIGLLLTRRDVNATVVLAHTGTADLAAELRRADVVIAAAGVPHMIKAEDLKPGAIVLDVGVSRVDDGSGKAVVTGDVDPAAADVAGWLSPNPGGVGPMTRAMLLANVVEAAERQAEELQGAGAS</sequence>
<accession>A0ABP7DGQ5</accession>
<dbReference type="RefSeq" id="WP_345154368.1">
    <property type="nucleotide sequence ID" value="NZ_BAABEO010000034.1"/>
</dbReference>
<feature type="domain" description="Tetrahydrofolate dehydrogenase/cyclohydrolase NAD(P)-binding" evidence="13">
    <location>
        <begin position="143"/>
        <end position="290"/>
    </location>
</feature>
<comment type="caution">
    <text evidence="11">Lacks conserved residue(s) required for the propagation of feature annotation.</text>
</comment>
<dbReference type="InterPro" id="IPR046346">
    <property type="entry name" value="Aminoacid_DH-like_N_sf"/>
</dbReference>
<evidence type="ECO:0000259" key="12">
    <source>
        <dbReference type="Pfam" id="PF00763"/>
    </source>
</evidence>
<dbReference type="HAMAP" id="MF_01576">
    <property type="entry name" value="THF_DHG_CYH"/>
    <property type="match status" value="1"/>
</dbReference>
<dbReference type="NCBIfam" id="NF010789">
    <property type="entry name" value="PRK14193.1"/>
    <property type="match status" value="1"/>
</dbReference>
<feature type="binding site" evidence="11">
    <location>
        <position position="237"/>
    </location>
    <ligand>
        <name>NADP(+)</name>
        <dbReference type="ChEBI" id="CHEBI:58349"/>
    </ligand>
</feature>
<evidence type="ECO:0000313" key="14">
    <source>
        <dbReference type="EMBL" id="GAA3703047.1"/>
    </source>
</evidence>
<keyword evidence="3 11" id="KW-0028">Amino-acid biosynthesis</keyword>
<evidence type="ECO:0000256" key="11">
    <source>
        <dbReference type="HAMAP-Rule" id="MF_01576"/>
    </source>
</evidence>
<dbReference type="EC" id="3.5.4.9" evidence="11"/>
<feature type="binding site" evidence="11">
    <location>
        <begin position="169"/>
        <end position="171"/>
    </location>
    <ligand>
        <name>NADP(+)</name>
        <dbReference type="ChEBI" id="CHEBI:58349"/>
    </ligand>
</feature>
<dbReference type="SUPFAM" id="SSF51735">
    <property type="entry name" value="NAD(P)-binding Rossmann-fold domains"/>
    <property type="match status" value="1"/>
</dbReference>
<comment type="similarity">
    <text evidence="11">Belongs to the tetrahydrofolate dehydrogenase/cyclohydrolase family.</text>
</comment>
<comment type="catalytic activity">
    <reaction evidence="11">
        <text>(6R)-5,10-methylene-5,6,7,8-tetrahydrofolate + NADP(+) = (6R)-5,10-methenyltetrahydrofolate + NADPH</text>
        <dbReference type="Rhea" id="RHEA:22812"/>
        <dbReference type="ChEBI" id="CHEBI:15636"/>
        <dbReference type="ChEBI" id="CHEBI:57455"/>
        <dbReference type="ChEBI" id="CHEBI:57783"/>
        <dbReference type="ChEBI" id="CHEBI:58349"/>
        <dbReference type="EC" id="1.5.1.5"/>
    </reaction>
</comment>
<comment type="subunit">
    <text evidence="11">Homodimer.</text>
</comment>
<evidence type="ECO:0000256" key="7">
    <source>
        <dbReference type="ARBA" id="ARBA00023002"/>
    </source>
</evidence>
<keyword evidence="10 11" id="KW-0511">Multifunctional enzyme</keyword>
<keyword evidence="5 11" id="KW-0378">Hydrolase</keyword>
<dbReference type="PRINTS" id="PR00085">
    <property type="entry name" value="THFDHDRGNASE"/>
</dbReference>
<comment type="caution">
    <text evidence="14">The sequence shown here is derived from an EMBL/GenBank/DDBJ whole genome shotgun (WGS) entry which is preliminary data.</text>
</comment>
<keyword evidence="2 11" id="KW-0554">One-carbon metabolism</keyword>
<dbReference type="Proteomes" id="UP001500752">
    <property type="component" value="Unassembled WGS sequence"/>
</dbReference>
<dbReference type="Pfam" id="PF00763">
    <property type="entry name" value="THF_DHG_CYH"/>
    <property type="match status" value="1"/>
</dbReference>
<dbReference type="EC" id="1.5.1.5" evidence="11"/>
<proteinExistence type="inferred from homology"/>
<organism evidence="14 15">
    <name type="scientific">Arthrobacter ginkgonis</name>
    <dbReference type="NCBI Taxonomy" id="1630594"/>
    <lineage>
        <taxon>Bacteria</taxon>
        <taxon>Bacillati</taxon>
        <taxon>Actinomycetota</taxon>
        <taxon>Actinomycetes</taxon>
        <taxon>Micrococcales</taxon>
        <taxon>Micrococcaceae</taxon>
        <taxon>Arthrobacter</taxon>
    </lineage>
</organism>
<dbReference type="SUPFAM" id="SSF53223">
    <property type="entry name" value="Aminoacid dehydrogenase-like, N-terminal domain"/>
    <property type="match status" value="1"/>
</dbReference>
<evidence type="ECO:0000256" key="3">
    <source>
        <dbReference type="ARBA" id="ARBA00022605"/>
    </source>
</evidence>
<dbReference type="Gene3D" id="3.40.50.10860">
    <property type="entry name" value="Leucine Dehydrogenase, chain A, domain 1"/>
    <property type="match status" value="1"/>
</dbReference>
<comment type="pathway">
    <text evidence="1 11">One-carbon metabolism; tetrahydrofolate interconversion.</text>
</comment>
<dbReference type="InterPro" id="IPR000672">
    <property type="entry name" value="THF_DH/CycHdrlase"/>
</dbReference>
<keyword evidence="6 11" id="KW-0521">NADP</keyword>
<dbReference type="InterPro" id="IPR020630">
    <property type="entry name" value="THF_DH/CycHdrlase_cat_dom"/>
</dbReference>
<dbReference type="PANTHER" id="PTHR48099:SF5">
    <property type="entry name" value="C-1-TETRAHYDROFOLATE SYNTHASE, CYTOPLASMIC"/>
    <property type="match status" value="1"/>
</dbReference>
<dbReference type="Pfam" id="PF02882">
    <property type="entry name" value="THF_DHG_CYH_C"/>
    <property type="match status" value="1"/>
</dbReference>
<reference evidence="15" key="1">
    <citation type="journal article" date="2019" name="Int. J. Syst. Evol. Microbiol.">
        <title>The Global Catalogue of Microorganisms (GCM) 10K type strain sequencing project: providing services to taxonomists for standard genome sequencing and annotation.</title>
        <authorList>
            <consortium name="The Broad Institute Genomics Platform"/>
            <consortium name="The Broad Institute Genome Sequencing Center for Infectious Disease"/>
            <person name="Wu L."/>
            <person name="Ma J."/>
        </authorList>
    </citation>
    <scope>NUCLEOTIDE SEQUENCE [LARGE SCALE GENOMIC DNA]</scope>
    <source>
        <strain evidence="15">JCM 30742</strain>
    </source>
</reference>
<keyword evidence="8 11" id="KW-0368">Histidine biosynthesis</keyword>
<evidence type="ECO:0000259" key="13">
    <source>
        <dbReference type="Pfam" id="PF02882"/>
    </source>
</evidence>
<evidence type="ECO:0000256" key="1">
    <source>
        <dbReference type="ARBA" id="ARBA00004777"/>
    </source>
</evidence>
<keyword evidence="4 11" id="KW-0658">Purine biosynthesis</keyword>
<evidence type="ECO:0000256" key="6">
    <source>
        <dbReference type="ARBA" id="ARBA00022857"/>
    </source>
</evidence>
<comment type="function">
    <text evidence="11">Catalyzes the oxidation of 5,10-methylenetetrahydrofolate to 5,10-methenyltetrahydrofolate and then the hydrolysis of 5,10-methenyltetrahydrofolate to 10-formyltetrahydrofolate.</text>
</comment>
<dbReference type="PANTHER" id="PTHR48099">
    <property type="entry name" value="C-1-TETRAHYDROFOLATE SYNTHASE, CYTOPLASMIC-RELATED"/>
    <property type="match status" value="1"/>
</dbReference>
<evidence type="ECO:0000256" key="4">
    <source>
        <dbReference type="ARBA" id="ARBA00022755"/>
    </source>
</evidence>
<evidence type="ECO:0000256" key="10">
    <source>
        <dbReference type="ARBA" id="ARBA00023268"/>
    </source>
</evidence>